<evidence type="ECO:0000256" key="4">
    <source>
        <dbReference type="RuleBase" id="RU003684"/>
    </source>
</evidence>
<accession>A0ABW3C747</accession>
<protein>
    <submittedName>
        <fullName evidence="5">Arginase family protein</fullName>
    </submittedName>
</protein>
<dbReference type="PANTHER" id="PTHR11358:SF26">
    <property type="entry name" value="GUANIDINO ACID HYDROLASE, MITOCHONDRIAL"/>
    <property type="match status" value="1"/>
</dbReference>
<gene>
    <name evidence="5" type="ORF">ACFQ00_14745</name>
</gene>
<dbReference type="InterPro" id="IPR020855">
    <property type="entry name" value="Ureohydrolase_Mn_BS"/>
</dbReference>
<dbReference type="SUPFAM" id="SSF52768">
    <property type="entry name" value="Arginase/deacetylase"/>
    <property type="match status" value="1"/>
</dbReference>
<dbReference type="EMBL" id="JBHTIK010000011">
    <property type="protein sequence ID" value="MFD0849592.1"/>
    <property type="molecule type" value="Genomic_DNA"/>
</dbReference>
<comment type="similarity">
    <text evidence="1">Belongs to the arginase family. Agmatinase subfamily.</text>
</comment>
<evidence type="ECO:0000256" key="3">
    <source>
        <dbReference type="ARBA" id="ARBA00022801"/>
    </source>
</evidence>
<evidence type="ECO:0000256" key="2">
    <source>
        <dbReference type="ARBA" id="ARBA00022723"/>
    </source>
</evidence>
<dbReference type="Pfam" id="PF00491">
    <property type="entry name" value="Arginase"/>
    <property type="match status" value="1"/>
</dbReference>
<keyword evidence="2" id="KW-0479">Metal-binding</keyword>
<name>A0ABW3C747_SPHXN</name>
<evidence type="ECO:0000313" key="5">
    <source>
        <dbReference type="EMBL" id="MFD0849592.1"/>
    </source>
</evidence>
<dbReference type="PROSITE" id="PS01053">
    <property type="entry name" value="ARGINASE_1"/>
    <property type="match status" value="1"/>
</dbReference>
<keyword evidence="6" id="KW-1185">Reference proteome</keyword>
<evidence type="ECO:0000256" key="1">
    <source>
        <dbReference type="ARBA" id="ARBA00009227"/>
    </source>
</evidence>
<organism evidence="5 6">
    <name type="scientific">Sphingosinicella xenopeptidilytica</name>
    <dbReference type="NCBI Taxonomy" id="364098"/>
    <lineage>
        <taxon>Bacteria</taxon>
        <taxon>Pseudomonadati</taxon>
        <taxon>Pseudomonadota</taxon>
        <taxon>Alphaproteobacteria</taxon>
        <taxon>Sphingomonadales</taxon>
        <taxon>Sphingosinicellaceae</taxon>
        <taxon>Sphingosinicella</taxon>
    </lineage>
</organism>
<evidence type="ECO:0000313" key="6">
    <source>
        <dbReference type="Proteomes" id="UP001597124"/>
    </source>
</evidence>
<comment type="caution">
    <text evidence="5">The sequence shown here is derived from an EMBL/GenBank/DDBJ whole genome shotgun (WGS) entry which is preliminary data.</text>
</comment>
<dbReference type="PIRSF" id="PIRSF036979">
    <property type="entry name" value="Arginase"/>
    <property type="match status" value="1"/>
</dbReference>
<proteinExistence type="inferred from homology"/>
<dbReference type="PROSITE" id="PS51409">
    <property type="entry name" value="ARGINASE_2"/>
    <property type="match status" value="1"/>
</dbReference>
<dbReference type="Proteomes" id="UP001597124">
    <property type="component" value="Unassembled WGS sequence"/>
</dbReference>
<dbReference type="PANTHER" id="PTHR11358">
    <property type="entry name" value="ARGINASE/AGMATINASE"/>
    <property type="match status" value="1"/>
</dbReference>
<keyword evidence="3 4" id="KW-0378">Hydrolase</keyword>
<dbReference type="InterPro" id="IPR023696">
    <property type="entry name" value="Ureohydrolase_dom_sf"/>
</dbReference>
<dbReference type="InterPro" id="IPR006035">
    <property type="entry name" value="Ureohydrolase"/>
</dbReference>
<reference evidence="6" key="1">
    <citation type="journal article" date="2019" name="Int. J. Syst. Evol. Microbiol.">
        <title>The Global Catalogue of Microorganisms (GCM) 10K type strain sequencing project: providing services to taxonomists for standard genome sequencing and annotation.</title>
        <authorList>
            <consortium name="The Broad Institute Genomics Platform"/>
            <consortium name="The Broad Institute Genome Sequencing Center for Infectious Disease"/>
            <person name="Wu L."/>
            <person name="Ma J."/>
        </authorList>
    </citation>
    <scope>NUCLEOTIDE SEQUENCE [LARGE SCALE GENOMIC DNA]</scope>
    <source>
        <strain evidence="6">CCUG 52537</strain>
    </source>
</reference>
<sequence>MSLLGFAWDASSSYARGAALAPAVVRGLLFSEASSPYSIDGVDLADAFGDRHFPDLPEDAAEARAIIAATVAAALKAGRRPLSIGGDHSVTYPILSALKAAHGPVNVLHVDAHPDLYEELGGDRWSHACPFARALDDGCIANLVQVGIRSATPEQRARSAAAGGAMLGADECDRVPWERLQGAVYVSIDLDGLDPAFAPGVSHPEPGGLSTRELLTLIARVPGEIVGADIVELNPERDIGMLTAGVAVRLVKELAARML</sequence>
<dbReference type="Gene3D" id="3.40.800.10">
    <property type="entry name" value="Ureohydrolase domain"/>
    <property type="match status" value="1"/>
</dbReference>
<dbReference type="RefSeq" id="WP_381492386.1">
    <property type="nucleotide sequence ID" value="NZ_JBHTIK010000011.1"/>
</dbReference>